<accession>A0ABT3IAN6</accession>
<comment type="caution">
    <text evidence="1">The sequence shown here is derived from an EMBL/GenBank/DDBJ whole genome shotgun (WGS) entry which is preliminary data.</text>
</comment>
<reference evidence="1" key="1">
    <citation type="submission" date="2022-10" db="EMBL/GenBank/DDBJ databases">
        <title>Shewanella flava sp. nov, isolated from the estuary of the Fenhe River into the Yellow River.</title>
        <authorList>
            <person name="Li Y."/>
        </authorList>
    </citation>
    <scope>NUCLEOTIDE SEQUENCE</scope>
    <source>
        <strain evidence="1">FYR11-62</strain>
    </source>
</reference>
<dbReference type="Proteomes" id="UP001163714">
    <property type="component" value="Unassembled WGS sequence"/>
</dbReference>
<name>A0ABT3IAN6_9GAMM</name>
<evidence type="ECO:0000313" key="1">
    <source>
        <dbReference type="EMBL" id="MCW3173116.1"/>
    </source>
</evidence>
<sequence length="191" mass="21334">MTLDKLSLDEMVQGVESADENWVKLLQHPDAERVWADAVKRRESLNAFCSLAARWPAVVHQYKKLKSFTKKSTNAPQVSLFSPSYQPFSAALSGIPDEEQAFSIEVIWGEHQIVSLEKDILIQFNGGRDINVYYSFSDGDGVIGIDDSWDFKLEEGAVLLTFVEGERLSNDFESMLDNAESVGSVVLLPSK</sequence>
<organism evidence="1 2">
    <name type="scientific">Shewanella subflava</name>
    <dbReference type="NCBI Taxonomy" id="2986476"/>
    <lineage>
        <taxon>Bacteria</taxon>
        <taxon>Pseudomonadati</taxon>
        <taxon>Pseudomonadota</taxon>
        <taxon>Gammaproteobacteria</taxon>
        <taxon>Alteromonadales</taxon>
        <taxon>Shewanellaceae</taxon>
        <taxon>Shewanella</taxon>
    </lineage>
</organism>
<keyword evidence="2" id="KW-1185">Reference proteome</keyword>
<protein>
    <submittedName>
        <fullName evidence="1">Uncharacterized protein</fullName>
    </submittedName>
</protein>
<gene>
    <name evidence="1" type="ORF">OHT75_11555</name>
</gene>
<evidence type="ECO:0000313" key="2">
    <source>
        <dbReference type="Proteomes" id="UP001163714"/>
    </source>
</evidence>
<dbReference type="RefSeq" id="WP_264726756.1">
    <property type="nucleotide sequence ID" value="NZ_JAPDMX010000026.1"/>
</dbReference>
<proteinExistence type="predicted"/>
<dbReference type="EMBL" id="JAPDMX010000026">
    <property type="protein sequence ID" value="MCW3173116.1"/>
    <property type="molecule type" value="Genomic_DNA"/>
</dbReference>